<dbReference type="AlphaFoldDB" id="A0A087HH27"/>
<sequence length="93" mass="10299">MYYFSSTYRTLRAVTLTLSFVVGGIGNLQLSRFAPRDLNLLFTLQTILLGGCVGVIGMGYGQAMQMQSTWIAGFIVIALSQYVILITHRLISF</sequence>
<evidence type="ECO:0000313" key="2">
    <source>
        <dbReference type="EMBL" id="KFK41429.1"/>
    </source>
</evidence>
<keyword evidence="1" id="KW-1133">Transmembrane helix</keyword>
<reference evidence="3" key="1">
    <citation type="journal article" date="2015" name="Nat. Plants">
        <title>Genome expansion of Arabis alpina linked with retrotransposition and reduced symmetric DNA methylation.</title>
        <authorList>
            <person name="Willing E.M."/>
            <person name="Rawat V."/>
            <person name="Mandakova T."/>
            <person name="Maumus F."/>
            <person name="James G.V."/>
            <person name="Nordstroem K.J."/>
            <person name="Becker C."/>
            <person name="Warthmann N."/>
            <person name="Chica C."/>
            <person name="Szarzynska B."/>
            <person name="Zytnicki M."/>
            <person name="Albani M.C."/>
            <person name="Kiefer C."/>
            <person name="Bergonzi S."/>
            <person name="Castaings L."/>
            <person name="Mateos J.L."/>
            <person name="Berns M.C."/>
            <person name="Bujdoso N."/>
            <person name="Piofczyk T."/>
            <person name="de Lorenzo L."/>
            <person name="Barrero-Sicilia C."/>
            <person name="Mateos I."/>
            <person name="Piednoel M."/>
            <person name="Hagmann J."/>
            <person name="Chen-Min-Tao R."/>
            <person name="Iglesias-Fernandez R."/>
            <person name="Schuster S.C."/>
            <person name="Alonso-Blanco C."/>
            <person name="Roudier F."/>
            <person name="Carbonero P."/>
            <person name="Paz-Ares J."/>
            <person name="Davis S.J."/>
            <person name="Pecinka A."/>
            <person name="Quesneville H."/>
            <person name="Colot V."/>
            <person name="Lysak M.A."/>
            <person name="Weigel D."/>
            <person name="Coupland G."/>
            <person name="Schneeberger K."/>
        </authorList>
    </citation>
    <scope>NUCLEOTIDE SEQUENCE [LARGE SCALE GENOMIC DNA]</scope>
    <source>
        <strain evidence="3">cv. Pajares</strain>
    </source>
</reference>
<proteinExistence type="predicted"/>
<gene>
    <name evidence="2" type="ordered locus">AALP_Aa2g129700</name>
</gene>
<keyword evidence="3" id="KW-1185">Reference proteome</keyword>
<feature type="transmembrane region" description="Helical" evidence="1">
    <location>
        <begin position="6"/>
        <end position="26"/>
    </location>
</feature>
<dbReference type="Proteomes" id="UP000029120">
    <property type="component" value="Chromosome 2"/>
</dbReference>
<keyword evidence="1" id="KW-0812">Transmembrane</keyword>
<keyword evidence="1" id="KW-0472">Membrane</keyword>
<dbReference type="EMBL" id="CM002870">
    <property type="protein sequence ID" value="KFK41429.1"/>
    <property type="molecule type" value="Genomic_DNA"/>
</dbReference>
<dbReference type="Gramene" id="KFK41429">
    <property type="protein sequence ID" value="KFK41429"/>
    <property type="gene ID" value="AALP_AA2G129700"/>
</dbReference>
<evidence type="ECO:0000313" key="3">
    <source>
        <dbReference type="Proteomes" id="UP000029120"/>
    </source>
</evidence>
<accession>A0A087HH27</accession>
<feature type="transmembrane region" description="Helical" evidence="1">
    <location>
        <begin position="70"/>
        <end position="91"/>
    </location>
</feature>
<evidence type="ECO:0000256" key="1">
    <source>
        <dbReference type="SAM" id="Phobius"/>
    </source>
</evidence>
<feature type="transmembrane region" description="Helical" evidence="1">
    <location>
        <begin position="38"/>
        <end position="58"/>
    </location>
</feature>
<name>A0A087HH27_ARAAL</name>
<protein>
    <submittedName>
        <fullName evidence="2">Uncharacterized protein</fullName>
    </submittedName>
</protein>
<organism evidence="2 3">
    <name type="scientific">Arabis alpina</name>
    <name type="common">Alpine rock-cress</name>
    <dbReference type="NCBI Taxonomy" id="50452"/>
    <lineage>
        <taxon>Eukaryota</taxon>
        <taxon>Viridiplantae</taxon>
        <taxon>Streptophyta</taxon>
        <taxon>Embryophyta</taxon>
        <taxon>Tracheophyta</taxon>
        <taxon>Spermatophyta</taxon>
        <taxon>Magnoliopsida</taxon>
        <taxon>eudicotyledons</taxon>
        <taxon>Gunneridae</taxon>
        <taxon>Pentapetalae</taxon>
        <taxon>rosids</taxon>
        <taxon>malvids</taxon>
        <taxon>Brassicales</taxon>
        <taxon>Brassicaceae</taxon>
        <taxon>Arabideae</taxon>
        <taxon>Arabis</taxon>
    </lineage>
</organism>